<protein>
    <submittedName>
        <fullName evidence="3">Peptide deformylase</fullName>
        <ecNumber evidence="3">3.5.1.88</ecNumber>
    </submittedName>
</protein>
<dbReference type="EC" id="3.5.1.88" evidence="3"/>
<dbReference type="InterPro" id="IPR036821">
    <property type="entry name" value="Peptide_deformylase_sf"/>
</dbReference>
<dbReference type="SUPFAM" id="SSF56420">
    <property type="entry name" value="Peptide deformylase"/>
    <property type="match status" value="1"/>
</dbReference>
<dbReference type="InterPro" id="IPR008269">
    <property type="entry name" value="Lon_proteolytic"/>
</dbReference>
<proteinExistence type="inferred from homology"/>
<sequence>MPIRTIVKEGDPCLAKKCRTVTEFNSRLHTLLDDMHETLADARGAGLAAPQVGVLRAGVRRDVTVPTVAAPDDPSQPRIGATVGVGYDHPGTVGFGIDPAISGPSAGLVLALAVDDRLTPGDLTGGRVIAATGTIDPDGTVGSIGGLPSKVAGAKAAGAALFLIPRGNCDEAVGLHTALPLVPVDNLQQAIDVLSRPQTPVAGLPHCS</sequence>
<dbReference type="Gene3D" id="3.90.45.10">
    <property type="entry name" value="Peptide deformylase"/>
    <property type="match status" value="1"/>
</dbReference>
<accession>A0A645FIF6</accession>
<dbReference type="GO" id="GO:0042586">
    <property type="term" value="F:peptide deformylase activity"/>
    <property type="evidence" value="ECO:0007669"/>
    <property type="project" value="UniProtKB-EC"/>
</dbReference>
<comment type="similarity">
    <text evidence="1">Belongs to the polypeptide deformylase family.</text>
</comment>
<dbReference type="Gene3D" id="3.30.230.10">
    <property type="match status" value="1"/>
</dbReference>
<dbReference type="GO" id="GO:0006508">
    <property type="term" value="P:proteolysis"/>
    <property type="evidence" value="ECO:0007669"/>
    <property type="project" value="InterPro"/>
</dbReference>
<dbReference type="InterPro" id="IPR014721">
    <property type="entry name" value="Ribsml_uS5_D2-typ_fold_subgr"/>
</dbReference>
<dbReference type="AlphaFoldDB" id="A0A645FIF6"/>
<dbReference type="EMBL" id="VSSQ01060803">
    <property type="protein sequence ID" value="MPN14205.1"/>
    <property type="molecule type" value="Genomic_DNA"/>
</dbReference>
<gene>
    <name evidence="3" type="primary">def_39</name>
    <name evidence="3" type="ORF">SDC9_161531</name>
</gene>
<comment type="caution">
    <text evidence="3">The sequence shown here is derived from an EMBL/GenBank/DDBJ whole genome shotgun (WGS) entry which is preliminary data.</text>
</comment>
<dbReference type="InterPro" id="IPR023635">
    <property type="entry name" value="Peptide_deformylase"/>
</dbReference>
<dbReference type="InterPro" id="IPR020568">
    <property type="entry name" value="Ribosomal_Su5_D2-typ_SF"/>
</dbReference>
<organism evidence="3">
    <name type="scientific">bioreactor metagenome</name>
    <dbReference type="NCBI Taxonomy" id="1076179"/>
    <lineage>
        <taxon>unclassified sequences</taxon>
        <taxon>metagenomes</taxon>
        <taxon>ecological metagenomes</taxon>
    </lineage>
</organism>
<keyword evidence="3" id="KW-0378">Hydrolase</keyword>
<dbReference type="SUPFAM" id="SSF54211">
    <property type="entry name" value="Ribosomal protein S5 domain 2-like"/>
    <property type="match status" value="1"/>
</dbReference>
<dbReference type="GO" id="GO:0004176">
    <property type="term" value="F:ATP-dependent peptidase activity"/>
    <property type="evidence" value="ECO:0007669"/>
    <property type="project" value="InterPro"/>
</dbReference>
<evidence type="ECO:0000313" key="3">
    <source>
        <dbReference type="EMBL" id="MPN14205.1"/>
    </source>
</evidence>
<evidence type="ECO:0000256" key="1">
    <source>
        <dbReference type="ARBA" id="ARBA00010759"/>
    </source>
</evidence>
<reference evidence="3" key="1">
    <citation type="submission" date="2019-08" db="EMBL/GenBank/DDBJ databases">
        <authorList>
            <person name="Kucharzyk K."/>
            <person name="Murdoch R.W."/>
            <person name="Higgins S."/>
            <person name="Loffler F."/>
        </authorList>
    </citation>
    <scope>NUCLEOTIDE SEQUENCE</scope>
</reference>
<name>A0A645FIF6_9ZZZZ</name>
<evidence type="ECO:0000259" key="2">
    <source>
        <dbReference type="Pfam" id="PF05362"/>
    </source>
</evidence>
<feature type="domain" description="Lon proteolytic" evidence="2">
    <location>
        <begin position="102"/>
        <end position="172"/>
    </location>
</feature>
<dbReference type="Pfam" id="PF05362">
    <property type="entry name" value="Lon_C"/>
    <property type="match status" value="1"/>
</dbReference>
<dbReference type="GO" id="GO:0004252">
    <property type="term" value="F:serine-type endopeptidase activity"/>
    <property type="evidence" value="ECO:0007669"/>
    <property type="project" value="InterPro"/>
</dbReference>
<dbReference type="Pfam" id="PF01327">
    <property type="entry name" value="Pep_deformylase"/>
    <property type="match status" value="1"/>
</dbReference>